<dbReference type="GO" id="GO:0005524">
    <property type="term" value="F:ATP binding"/>
    <property type="evidence" value="ECO:0007669"/>
    <property type="project" value="UniProtKB-KW"/>
</dbReference>
<dbReference type="InterPro" id="IPR004358">
    <property type="entry name" value="Sig_transdc_His_kin-like_C"/>
</dbReference>
<evidence type="ECO:0000313" key="10">
    <source>
        <dbReference type="EMBL" id="QSG13618.1"/>
    </source>
</evidence>
<evidence type="ECO:0000259" key="9">
    <source>
        <dbReference type="PROSITE" id="PS50109"/>
    </source>
</evidence>
<evidence type="ECO:0000256" key="1">
    <source>
        <dbReference type="ARBA" id="ARBA00000085"/>
    </source>
</evidence>
<evidence type="ECO:0000313" key="11">
    <source>
        <dbReference type="Proteomes" id="UP000663292"/>
    </source>
</evidence>
<dbReference type="Pfam" id="PF02518">
    <property type="entry name" value="HATPase_c"/>
    <property type="match status" value="1"/>
</dbReference>
<keyword evidence="7" id="KW-0175">Coiled coil</keyword>
<accession>A0A897NLP6</accession>
<dbReference type="EMBL" id="CP064791">
    <property type="protein sequence ID" value="QSG13618.1"/>
    <property type="molecule type" value="Genomic_DNA"/>
</dbReference>
<dbReference type="InterPro" id="IPR005467">
    <property type="entry name" value="His_kinase_dom"/>
</dbReference>
<feature type="coiled-coil region" evidence="7">
    <location>
        <begin position="134"/>
        <end position="161"/>
    </location>
</feature>
<reference evidence="10 11" key="1">
    <citation type="submission" date="2020-11" db="EMBL/GenBank/DDBJ databases">
        <title>Carbohydrate-dependent, anaerobic sulfur respiration: A novel catabolism in halophilic archaea.</title>
        <authorList>
            <person name="Sorokin D.Y."/>
            <person name="Messina E."/>
            <person name="Smedile F."/>
            <person name="La Cono V."/>
            <person name="Hallsworth J.E."/>
            <person name="Yakimov M.M."/>
        </authorList>
    </citation>
    <scope>NUCLEOTIDE SEQUENCE [LARGE SCALE GENOMIC DNA]</scope>
    <source>
        <strain evidence="10 11">HSR-Est</strain>
    </source>
</reference>
<keyword evidence="5 10" id="KW-0418">Kinase</keyword>
<evidence type="ECO:0000256" key="2">
    <source>
        <dbReference type="ARBA" id="ARBA00012438"/>
    </source>
</evidence>
<dbReference type="SUPFAM" id="SSF55874">
    <property type="entry name" value="ATPase domain of HSP90 chaperone/DNA topoisomerase II/histidine kinase"/>
    <property type="match status" value="1"/>
</dbReference>
<dbReference type="AlphaFoldDB" id="A0A897NLP6"/>
<keyword evidence="11" id="KW-1185">Reference proteome</keyword>
<sequence length="370" mass="39293">MATRLPPRFVRIGVSGTITGVGLGLAALLIAQLFAGFATPLGLFFGGVFPLALATAVAAAGLLIWRCGLTAEQSVHVGFWWAIGTGVSTVTGFALVIFEASGGVTLADPEIIVVGNSASGGLGGLIVGWYDARRLALAAERERERQQLADEREKLALINRIVRHDIGNDLQVIAGTADALERYVDDDGAEPLERLQRTTSEAIDITERLRTFVSALEDDEADLRPIALQQVLTTQVENLRDRYPAATVSLSEPVPDVAVQADELLATVLHNLLSNAVTHNDSDDPRVIVTVETDPGIVTIRVADDGPGIPDPQRGSLFERGELGPDSNGSGIGLYIVDQLIERYDGSISVEDSDIGGTAFEIELPRPAGD</sequence>
<gene>
    <name evidence="10" type="ORF">HSEST_0055</name>
</gene>
<evidence type="ECO:0000256" key="5">
    <source>
        <dbReference type="ARBA" id="ARBA00022777"/>
    </source>
</evidence>
<dbReference type="EC" id="2.7.13.3" evidence="2"/>
<dbReference type="CDD" id="cd00075">
    <property type="entry name" value="HATPase"/>
    <property type="match status" value="1"/>
</dbReference>
<evidence type="ECO:0000256" key="3">
    <source>
        <dbReference type="ARBA" id="ARBA00022679"/>
    </source>
</evidence>
<dbReference type="InterPro" id="IPR050980">
    <property type="entry name" value="2C_sensor_his_kinase"/>
</dbReference>
<keyword evidence="3" id="KW-0808">Transferase</keyword>
<protein>
    <recommendedName>
        <fullName evidence="2">histidine kinase</fullName>
        <ecNumber evidence="2">2.7.13.3</ecNumber>
    </recommendedName>
</protein>
<dbReference type="GeneID" id="68856697"/>
<feature type="transmembrane region" description="Helical" evidence="8">
    <location>
        <begin position="110"/>
        <end position="130"/>
    </location>
</feature>
<proteinExistence type="predicted"/>
<dbReference type="Gene3D" id="3.30.565.10">
    <property type="entry name" value="Histidine kinase-like ATPase, C-terminal domain"/>
    <property type="match status" value="1"/>
</dbReference>
<name>A0A897NLP6_9EURY</name>
<evidence type="ECO:0000256" key="7">
    <source>
        <dbReference type="SAM" id="Coils"/>
    </source>
</evidence>
<feature type="transmembrane region" description="Helical" evidence="8">
    <location>
        <begin position="77"/>
        <end position="98"/>
    </location>
</feature>
<dbReference type="InterPro" id="IPR036890">
    <property type="entry name" value="HATPase_C_sf"/>
</dbReference>
<dbReference type="RefSeq" id="WP_229121580.1">
    <property type="nucleotide sequence ID" value="NZ_CP064791.1"/>
</dbReference>
<dbReference type="PANTHER" id="PTHR44936">
    <property type="entry name" value="SENSOR PROTEIN CREC"/>
    <property type="match status" value="1"/>
</dbReference>
<evidence type="ECO:0000256" key="6">
    <source>
        <dbReference type="ARBA" id="ARBA00022840"/>
    </source>
</evidence>
<comment type="catalytic activity">
    <reaction evidence="1">
        <text>ATP + protein L-histidine = ADP + protein N-phospho-L-histidine.</text>
        <dbReference type="EC" id="2.7.13.3"/>
    </reaction>
</comment>
<keyword evidence="4" id="KW-0547">Nucleotide-binding</keyword>
<dbReference type="GO" id="GO:0004673">
    <property type="term" value="F:protein histidine kinase activity"/>
    <property type="evidence" value="ECO:0007669"/>
    <property type="project" value="UniProtKB-EC"/>
</dbReference>
<organism evidence="10 11">
    <name type="scientific">Halapricum desulfuricans</name>
    <dbReference type="NCBI Taxonomy" id="2841257"/>
    <lineage>
        <taxon>Archaea</taxon>
        <taxon>Methanobacteriati</taxon>
        <taxon>Methanobacteriota</taxon>
        <taxon>Stenosarchaea group</taxon>
        <taxon>Halobacteria</taxon>
        <taxon>Halobacteriales</taxon>
        <taxon>Haloarculaceae</taxon>
        <taxon>Halapricum</taxon>
    </lineage>
</organism>
<keyword evidence="8" id="KW-0472">Membrane</keyword>
<evidence type="ECO:0000256" key="8">
    <source>
        <dbReference type="SAM" id="Phobius"/>
    </source>
</evidence>
<dbReference type="InterPro" id="IPR003594">
    <property type="entry name" value="HATPase_dom"/>
</dbReference>
<dbReference type="SMART" id="SM00387">
    <property type="entry name" value="HATPase_c"/>
    <property type="match status" value="1"/>
</dbReference>
<feature type="domain" description="Histidine kinase" evidence="9">
    <location>
        <begin position="161"/>
        <end position="368"/>
    </location>
</feature>
<feature type="transmembrane region" description="Helical" evidence="8">
    <location>
        <begin position="41"/>
        <end position="65"/>
    </location>
</feature>
<dbReference type="Proteomes" id="UP000663292">
    <property type="component" value="Chromosome"/>
</dbReference>
<keyword evidence="8" id="KW-0812">Transmembrane</keyword>
<evidence type="ECO:0000256" key="4">
    <source>
        <dbReference type="ARBA" id="ARBA00022741"/>
    </source>
</evidence>
<keyword evidence="8" id="KW-1133">Transmembrane helix</keyword>
<keyword evidence="6" id="KW-0067">ATP-binding</keyword>
<feature type="transmembrane region" description="Helical" evidence="8">
    <location>
        <begin position="12"/>
        <end position="35"/>
    </location>
</feature>
<dbReference type="PROSITE" id="PS50109">
    <property type="entry name" value="HIS_KIN"/>
    <property type="match status" value="1"/>
</dbReference>
<dbReference type="PRINTS" id="PR00344">
    <property type="entry name" value="BCTRLSENSOR"/>
</dbReference>
<dbReference type="PANTHER" id="PTHR44936:SF10">
    <property type="entry name" value="SENSOR PROTEIN RSTB"/>
    <property type="match status" value="1"/>
</dbReference>